<feature type="region of interest" description="Disordered" evidence="1">
    <location>
        <begin position="1"/>
        <end position="22"/>
    </location>
</feature>
<evidence type="ECO:0000313" key="2">
    <source>
        <dbReference type="EMBL" id="KAF2858387.1"/>
    </source>
</evidence>
<dbReference type="Proteomes" id="UP000799421">
    <property type="component" value="Unassembled WGS sequence"/>
</dbReference>
<reference evidence="2" key="1">
    <citation type="journal article" date="2020" name="Stud. Mycol.">
        <title>101 Dothideomycetes genomes: a test case for predicting lifestyles and emergence of pathogens.</title>
        <authorList>
            <person name="Haridas S."/>
            <person name="Albert R."/>
            <person name="Binder M."/>
            <person name="Bloem J."/>
            <person name="Labutti K."/>
            <person name="Salamov A."/>
            <person name="Andreopoulos B."/>
            <person name="Baker S."/>
            <person name="Barry K."/>
            <person name="Bills G."/>
            <person name="Bluhm B."/>
            <person name="Cannon C."/>
            <person name="Castanera R."/>
            <person name="Culley D."/>
            <person name="Daum C."/>
            <person name="Ezra D."/>
            <person name="Gonzalez J."/>
            <person name="Henrissat B."/>
            <person name="Kuo A."/>
            <person name="Liang C."/>
            <person name="Lipzen A."/>
            <person name="Lutzoni F."/>
            <person name="Magnuson J."/>
            <person name="Mondo S."/>
            <person name="Nolan M."/>
            <person name="Ohm R."/>
            <person name="Pangilinan J."/>
            <person name="Park H.-J."/>
            <person name="Ramirez L."/>
            <person name="Alfaro M."/>
            <person name="Sun H."/>
            <person name="Tritt A."/>
            <person name="Yoshinaga Y."/>
            <person name="Zwiers L.-H."/>
            <person name="Turgeon B."/>
            <person name="Goodwin S."/>
            <person name="Spatafora J."/>
            <person name="Crous P."/>
            <person name="Grigoriev I."/>
        </authorList>
    </citation>
    <scope>NUCLEOTIDE SEQUENCE</scope>
    <source>
        <strain evidence="2">CBS 480.64</strain>
    </source>
</reference>
<name>A0A6A7BTV2_9PEZI</name>
<feature type="compositionally biased region" description="Polar residues" evidence="1">
    <location>
        <begin position="73"/>
        <end position="91"/>
    </location>
</feature>
<feature type="compositionally biased region" description="Polar residues" evidence="1">
    <location>
        <begin position="1"/>
        <end position="13"/>
    </location>
</feature>
<evidence type="ECO:0000256" key="1">
    <source>
        <dbReference type="SAM" id="MobiDB-lite"/>
    </source>
</evidence>
<gene>
    <name evidence="2" type="ORF">K470DRAFT_296452</name>
</gene>
<feature type="compositionally biased region" description="Basic and acidic residues" evidence="1">
    <location>
        <begin position="201"/>
        <end position="213"/>
    </location>
</feature>
<keyword evidence="3" id="KW-1185">Reference proteome</keyword>
<protein>
    <submittedName>
        <fullName evidence="2">Uncharacterized protein</fullName>
    </submittedName>
</protein>
<proteinExistence type="predicted"/>
<accession>A0A6A7BTV2</accession>
<feature type="compositionally biased region" description="Polar residues" evidence="1">
    <location>
        <begin position="115"/>
        <end position="134"/>
    </location>
</feature>
<feature type="compositionally biased region" description="Basic and acidic residues" evidence="1">
    <location>
        <begin position="231"/>
        <end position="240"/>
    </location>
</feature>
<feature type="region of interest" description="Disordered" evidence="1">
    <location>
        <begin position="43"/>
        <end position="216"/>
    </location>
</feature>
<feature type="region of interest" description="Disordered" evidence="1">
    <location>
        <begin position="231"/>
        <end position="283"/>
    </location>
</feature>
<feature type="compositionally biased region" description="Polar residues" evidence="1">
    <location>
        <begin position="242"/>
        <end position="252"/>
    </location>
</feature>
<dbReference type="EMBL" id="MU006011">
    <property type="protein sequence ID" value="KAF2858387.1"/>
    <property type="molecule type" value="Genomic_DNA"/>
</dbReference>
<evidence type="ECO:0000313" key="3">
    <source>
        <dbReference type="Proteomes" id="UP000799421"/>
    </source>
</evidence>
<sequence>MSTSTKRSSAMQSTKHKKAYGVSDFLAQQDVDIFQSRRPVVDLNKPLPKLPHENMPARKLVVGQDSYLPKLTVPSSSRDNTNRTGSPSTQKPPLRPSRANGLVCTANFTPRRRGLTTQGGQINTPPKNPFSTPSKKAGANSKQHERINTTAVNTDVKPLGTPKTPSWYTPKGFRKMFTPSSKSSRQQEPRGSETPSRGPRSGKESARLSDKMRNLSQEVVRGVNIVRLDPNDRETFERRQSSNHSRTTLATSSRHDSHANNEQNALTAGKRDTPTPDAVAGSENPFTKIESYALHIGRAVDPFRRPGTSGSNMSMSFADAALPEAMEVCTHCGQPPKKYIHSGGLCDACHEVRQRTLPTSSKVLKSGKSKFKEMM</sequence>
<organism evidence="2 3">
    <name type="scientific">Piedraia hortae CBS 480.64</name>
    <dbReference type="NCBI Taxonomy" id="1314780"/>
    <lineage>
        <taxon>Eukaryota</taxon>
        <taxon>Fungi</taxon>
        <taxon>Dikarya</taxon>
        <taxon>Ascomycota</taxon>
        <taxon>Pezizomycotina</taxon>
        <taxon>Dothideomycetes</taxon>
        <taxon>Dothideomycetidae</taxon>
        <taxon>Capnodiales</taxon>
        <taxon>Piedraiaceae</taxon>
        <taxon>Piedraia</taxon>
    </lineage>
</organism>
<dbReference type="AlphaFoldDB" id="A0A6A7BTV2"/>